<evidence type="ECO:0000313" key="2">
    <source>
        <dbReference type="Proteomes" id="UP000187486"/>
    </source>
</evidence>
<dbReference type="Proteomes" id="UP000187486">
    <property type="component" value="Unassembled WGS sequence"/>
</dbReference>
<comment type="caution">
    <text evidence="1">The sequence shown here is derived from an EMBL/GenBank/DDBJ whole genome shotgun (WGS) entry which is preliminary data.</text>
</comment>
<evidence type="ECO:0000313" key="1">
    <source>
        <dbReference type="EMBL" id="OLZ55129.1"/>
    </source>
</evidence>
<dbReference type="AlphaFoldDB" id="A0A1R0KZZ4"/>
<gene>
    <name evidence="1" type="ORF">BS329_03620</name>
</gene>
<dbReference type="OrthoDB" id="3630291at2"/>
<sequence>MSSNTAPADPCTATEPRSAAEHCAAAEALFAHAREIYPTLSSRAHDQDEYRRCLDWARMHLRLAEAITAGAGLVLAHRQLRANPDVPLHDTYISAETRPWNEYLKNQHNPAGRSA</sequence>
<accession>A0A1R0KZZ4</accession>
<dbReference type="STRING" id="76021.BS329_03620"/>
<dbReference type="EMBL" id="MQUQ01000003">
    <property type="protein sequence ID" value="OLZ55129.1"/>
    <property type="molecule type" value="Genomic_DNA"/>
</dbReference>
<dbReference type="RefSeq" id="WP_076155678.1">
    <property type="nucleotide sequence ID" value="NZ_JBEZVB010000010.1"/>
</dbReference>
<proteinExistence type="predicted"/>
<reference evidence="1 2" key="1">
    <citation type="submission" date="2016-01" db="EMBL/GenBank/DDBJ databases">
        <title>Amycolatopsis coloradensis genome sequencing and assembly.</title>
        <authorList>
            <person name="Mayilraj S."/>
        </authorList>
    </citation>
    <scope>NUCLEOTIDE SEQUENCE [LARGE SCALE GENOMIC DNA]</scope>
    <source>
        <strain evidence="1 2">DSM 44225</strain>
    </source>
</reference>
<keyword evidence="2" id="KW-1185">Reference proteome</keyword>
<name>A0A1R0KZZ4_9PSEU</name>
<organism evidence="1 2">
    <name type="scientific">Amycolatopsis coloradensis</name>
    <dbReference type="NCBI Taxonomy" id="76021"/>
    <lineage>
        <taxon>Bacteria</taxon>
        <taxon>Bacillati</taxon>
        <taxon>Actinomycetota</taxon>
        <taxon>Actinomycetes</taxon>
        <taxon>Pseudonocardiales</taxon>
        <taxon>Pseudonocardiaceae</taxon>
        <taxon>Amycolatopsis</taxon>
    </lineage>
</organism>
<protein>
    <submittedName>
        <fullName evidence="1">Uncharacterized protein</fullName>
    </submittedName>
</protein>